<proteinExistence type="predicted"/>
<evidence type="ECO:0000256" key="1">
    <source>
        <dbReference type="SAM" id="MobiDB-lite"/>
    </source>
</evidence>
<gene>
    <name evidence="2" type="ORF">RUM44_000104</name>
</gene>
<feature type="region of interest" description="Disordered" evidence="1">
    <location>
        <begin position="59"/>
        <end position="91"/>
    </location>
</feature>
<keyword evidence="3" id="KW-1185">Reference proteome</keyword>
<name>A0ABR1B4Z1_POLSC</name>
<protein>
    <recommendedName>
        <fullName evidence="4">LAGLIDADG homing endonuclease</fullName>
    </recommendedName>
</protein>
<dbReference type="EMBL" id="JAWJWF010000003">
    <property type="protein sequence ID" value="KAK6634857.1"/>
    <property type="molecule type" value="Genomic_DNA"/>
</dbReference>
<evidence type="ECO:0008006" key="4">
    <source>
        <dbReference type="Google" id="ProtNLM"/>
    </source>
</evidence>
<dbReference type="Proteomes" id="UP001359485">
    <property type="component" value="Unassembled WGS sequence"/>
</dbReference>
<sequence>MRNAELECLVQSSAVCLWPSDQLVQHHPFVRSVPTSLPASTGIMSKALSSIAGSGYGQKSSSTLKLNQGGGEQWPPEGKQDLGSHHGDSESDLSESDLFLAKGAFLLTPSYELSIEKASSICEKMNFKSSFSLTKTATGILFKFENPEDYQAVFKKAFHKVTGARFYKKIPIPCRPQKTFTIYVYEIPDEVPEEDIRHALYKFHSIVELARISHSSVDPNKPPPTTSKIDSGVIPAKVEKIPGQNPFEMATVTVSPPSVVRITLASLDEANYLLENGLDFYGATYFPTETLTPTSIIKEESKKFNRFNRTIDYTYPGSRVQELLPVFDSFGFKKLSPPTMKTFKPPGREFGKK</sequence>
<reference evidence="2 3" key="1">
    <citation type="submission" date="2023-09" db="EMBL/GenBank/DDBJ databases">
        <title>Genomes of two closely related lineages of the louse Polyplax serrata with different host specificities.</title>
        <authorList>
            <person name="Martinu J."/>
            <person name="Tarabai H."/>
            <person name="Stefka J."/>
            <person name="Hypsa V."/>
        </authorList>
    </citation>
    <scope>NUCLEOTIDE SEQUENCE [LARGE SCALE GENOMIC DNA]</scope>
    <source>
        <strain evidence="2">98ZLc_SE</strain>
    </source>
</reference>
<accession>A0ABR1B4Z1</accession>
<organism evidence="2 3">
    <name type="scientific">Polyplax serrata</name>
    <name type="common">Common mouse louse</name>
    <dbReference type="NCBI Taxonomy" id="468196"/>
    <lineage>
        <taxon>Eukaryota</taxon>
        <taxon>Metazoa</taxon>
        <taxon>Ecdysozoa</taxon>
        <taxon>Arthropoda</taxon>
        <taxon>Hexapoda</taxon>
        <taxon>Insecta</taxon>
        <taxon>Pterygota</taxon>
        <taxon>Neoptera</taxon>
        <taxon>Paraneoptera</taxon>
        <taxon>Psocodea</taxon>
        <taxon>Troctomorpha</taxon>
        <taxon>Phthiraptera</taxon>
        <taxon>Anoplura</taxon>
        <taxon>Polyplacidae</taxon>
        <taxon>Polyplax</taxon>
    </lineage>
</organism>
<comment type="caution">
    <text evidence="2">The sequence shown here is derived from an EMBL/GenBank/DDBJ whole genome shotgun (WGS) entry which is preliminary data.</text>
</comment>
<feature type="compositionally biased region" description="Basic and acidic residues" evidence="1">
    <location>
        <begin position="78"/>
        <end position="89"/>
    </location>
</feature>
<evidence type="ECO:0000313" key="3">
    <source>
        <dbReference type="Proteomes" id="UP001359485"/>
    </source>
</evidence>
<evidence type="ECO:0000313" key="2">
    <source>
        <dbReference type="EMBL" id="KAK6634857.1"/>
    </source>
</evidence>